<protein>
    <submittedName>
        <fullName evidence="1">Uncharacterized protein</fullName>
    </submittedName>
</protein>
<organism evidence="1 2">
    <name type="scientific">Tetrahymena thermophila (strain SB210)</name>
    <dbReference type="NCBI Taxonomy" id="312017"/>
    <lineage>
        <taxon>Eukaryota</taxon>
        <taxon>Sar</taxon>
        <taxon>Alveolata</taxon>
        <taxon>Ciliophora</taxon>
        <taxon>Intramacronucleata</taxon>
        <taxon>Oligohymenophorea</taxon>
        <taxon>Hymenostomatida</taxon>
        <taxon>Tetrahymenina</taxon>
        <taxon>Tetrahymenidae</taxon>
        <taxon>Tetrahymena</taxon>
    </lineage>
</organism>
<dbReference type="HOGENOM" id="CLU_052924_0_0_1"/>
<sequence>MLTITDEQSKNIFNTGLEQIFEREENQSNSLDQVQLPVQKIQLKKYIAKVKPSKSKLYKKKQLHIVPIVYQSLEISHYCIIFGYVILESQYRDYKSQSQINLQNNGISCLIKLNSIENKISEQSWVFNYQILGQSGIKDFSFLIDHYKKFSNQTYRQLALQLEEYQQKTQQILNYITDTSLKINSRIIDENDVHKAYQDFSIFFDNYVKANYSECDFISTSKIIVDYASQDFMFKDTTVSYSTLSLLGVEPQNSEIMFQKSFQNFNFLIGQERLQNIIRKLSFALSDQTIFEFVQEYFTLDAILFSAKSTYEIVYWPNAPNWMDKKSCFGVVNKIDLSLNQLKSIIQLRQNQTNSDLDLNSLEEDNSFEYQVQKEIFLQKFYPDLFFDPQTMKSIKLKEDIQK</sequence>
<dbReference type="RefSeq" id="XP_001016632.1">
    <property type="nucleotide sequence ID" value="XM_001016632.3"/>
</dbReference>
<keyword evidence="2" id="KW-1185">Reference proteome</keyword>
<name>I7M1I1_TETTS</name>
<proteinExistence type="predicted"/>
<dbReference type="EMBL" id="GG662693">
    <property type="protein sequence ID" value="EAR96387.1"/>
    <property type="molecule type" value="Genomic_DNA"/>
</dbReference>
<reference evidence="2" key="1">
    <citation type="journal article" date="2006" name="PLoS Biol.">
        <title>Macronuclear genome sequence of the ciliate Tetrahymena thermophila, a model eukaryote.</title>
        <authorList>
            <person name="Eisen J.A."/>
            <person name="Coyne R.S."/>
            <person name="Wu M."/>
            <person name="Wu D."/>
            <person name="Thiagarajan M."/>
            <person name="Wortman J.R."/>
            <person name="Badger J.H."/>
            <person name="Ren Q."/>
            <person name="Amedeo P."/>
            <person name="Jones K.M."/>
            <person name="Tallon L.J."/>
            <person name="Delcher A.L."/>
            <person name="Salzberg S.L."/>
            <person name="Silva J.C."/>
            <person name="Haas B.J."/>
            <person name="Majoros W.H."/>
            <person name="Farzad M."/>
            <person name="Carlton J.M."/>
            <person name="Smith R.K. Jr."/>
            <person name="Garg J."/>
            <person name="Pearlman R.E."/>
            <person name="Karrer K.M."/>
            <person name="Sun L."/>
            <person name="Manning G."/>
            <person name="Elde N.C."/>
            <person name="Turkewitz A.P."/>
            <person name="Asai D.J."/>
            <person name="Wilkes D.E."/>
            <person name="Wang Y."/>
            <person name="Cai H."/>
            <person name="Collins K."/>
            <person name="Stewart B.A."/>
            <person name="Lee S.R."/>
            <person name="Wilamowska K."/>
            <person name="Weinberg Z."/>
            <person name="Ruzzo W.L."/>
            <person name="Wloga D."/>
            <person name="Gaertig J."/>
            <person name="Frankel J."/>
            <person name="Tsao C.-C."/>
            <person name="Gorovsky M.A."/>
            <person name="Keeling P.J."/>
            <person name="Waller R.F."/>
            <person name="Patron N.J."/>
            <person name="Cherry J.M."/>
            <person name="Stover N.A."/>
            <person name="Krieger C.J."/>
            <person name="del Toro C."/>
            <person name="Ryder H.F."/>
            <person name="Williamson S.C."/>
            <person name="Barbeau R.A."/>
            <person name="Hamilton E.P."/>
            <person name="Orias E."/>
        </authorList>
    </citation>
    <scope>NUCLEOTIDE SEQUENCE [LARGE SCALE GENOMIC DNA]</scope>
    <source>
        <strain evidence="2">SB210</strain>
    </source>
</reference>
<dbReference type="InParanoid" id="I7M1I1"/>
<gene>
    <name evidence="1" type="ORF">TTHERM_00189560</name>
</gene>
<evidence type="ECO:0000313" key="2">
    <source>
        <dbReference type="Proteomes" id="UP000009168"/>
    </source>
</evidence>
<dbReference type="AlphaFoldDB" id="I7M1I1"/>
<accession>I7M1I1</accession>
<dbReference type="KEGG" id="tet:TTHERM_00189560"/>
<dbReference type="GeneID" id="7834804"/>
<dbReference type="Proteomes" id="UP000009168">
    <property type="component" value="Unassembled WGS sequence"/>
</dbReference>
<evidence type="ECO:0000313" key="1">
    <source>
        <dbReference type="EMBL" id="EAR96387.1"/>
    </source>
</evidence>